<evidence type="ECO:0000313" key="3">
    <source>
        <dbReference type="EMBL" id="MDT0491120.1"/>
    </source>
</evidence>
<dbReference type="EMBL" id="JAVRFG010000012">
    <property type="protein sequence ID" value="MDT0491120.1"/>
    <property type="molecule type" value="Genomic_DNA"/>
</dbReference>
<feature type="chain" id="PRO_5047179536" evidence="2">
    <location>
        <begin position="19"/>
        <end position="195"/>
    </location>
</feature>
<keyword evidence="2" id="KW-0732">Signal</keyword>
<evidence type="ECO:0000256" key="2">
    <source>
        <dbReference type="SAM" id="SignalP"/>
    </source>
</evidence>
<sequence>MLAVLLLAVLTLAGGAPAAGALPVGVLNSLSLAVAYTPQAPAPAPQTDRTVHPGSPHPDLRRTRTAPAPAGSGAGGRTAREQQPRARTTPAQPYTSTLYERSPAADPSTHTPRAGIGRAHLTGHAPPPSYEGLLPGAPGPVVPYGPAERVAVPSAGTPSGREGALPGVRGPPRTAAAGPSAGHPSRSAVPASRPR</sequence>
<protein>
    <submittedName>
        <fullName evidence="3">Uncharacterized protein</fullName>
    </submittedName>
</protein>
<comment type="caution">
    <text evidence="3">The sequence shown here is derived from an EMBL/GenBank/DDBJ whole genome shotgun (WGS) entry which is preliminary data.</text>
</comment>
<reference evidence="4" key="1">
    <citation type="submission" date="2023-07" db="EMBL/GenBank/DDBJ databases">
        <title>30 novel species of actinomycetes from the DSMZ collection.</title>
        <authorList>
            <person name="Nouioui I."/>
        </authorList>
    </citation>
    <scope>NUCLEOTIDE SEQUENCE [LARGE SCALE GENOMIC DNA]</scope>
    <source>
        <strain evidence="4">DSM 40932</strain>
    </source>
</reference>
<gene>
    <name evidence="3" type="ORF">RM717_11440</name>
</gene>
<dbReference type="RefSeq" id="WP_311598777.1">
    <property type="nucleotide sequence ID" value="NZ_JAVRFG010000012.1"/>
</dbReference>
<evidence type="ECO:0000313" key="4">
    <source>
        <dbReference type="Proteomes" id="UP001180556"/>
    </source>
</evidence>
<proteinExistence type="predicted"/>
<keyword evidence="4" id="KW-1185">Reference proteome</keyword>
<feature type="signal peptide" evidence="2">
    <location>
        <begin position="1"/>
        <end position="18"/>
    </location>
</feature>
<dbReference type="Proteomes" id="UP001180556">
    <property type="component" value="Unassembled WGS sequence"/>
</dbReference>
<organism evidence="3 4">
    <name type="scientific">Streptomyces stephensoniae</name>
    <dbReference type="NCBI Taxonomy" id="3375367"/>
    <lineage>
        <taxon>Bacteria</taxon>
        <taxon>Bacillati</taxon>
        <taxon>Actinomycetota</taxon>
        <taxon>Actinomycetes</taxon>
        <taxon>Kitasatosporales</taxon>
        <taxon>Streptomycetaceae</taxon>
        <taxon>Streptomyces</taxon>
    </lineage>
</organism>
<evidence type="ECO:0000256" key="1">
    <source>
        <dbReference type="SAM" id="MobiDB-lite"/>
    </source>
</evidence>
<accession>A0ABU2VZT6</accession>
<name>A0ABU2VZT6_9ACTN</name>
<feature type="compositionally biased region" description="Polar residues" evidence="1">
    <location>
        <begin position="85"/>
        <end position="99"/>
    </location>
</feature>
<feature type="region of interest" description="Disordered" evidence="1">
    <location>
        <begin position="41"/>
        <end position="195"/>
    </location>
</feature>